<dbReference type="STRING" id="579137.Metvu_1024"/>
<evidence type="ECO:0000313" key="2">
    <source>
        <dbReference type="Proteomes" id="UP000002063"/>
    </source>
</evidence>
<accession>C9RH30</accession>
<sequence>MSNRYKKPKWLIEAEEELDKAIETGEYDKWLLEQLKRYEKKHKNKK</sequence>
<keyword evidence="2" id="KW-1185">Reference proteome</keyword>
<protein>
    <submittedName>
        <fullName evidence="1">Uncharacterized protein</fullName>
    </submittedName>
</protein>
<proteinExistence type="predicted"/>
<dbReference type="HOGENOM" id="CLU_3178651_0_0_2"/>
<reference evidence="1" key="1">
    <citation type="submission" date="2009-10" db="EMBL/GenBank/DDBJ databases">
        <title>Complete sequence of chromosome of Methanocaldococcus vulcanius M7.</title>
        <authorList>
            <consortium name="US DOE Joint Genome Institute"/>
            <person name="Lucas S."/>
            <person name="Copeland A."/>
            <person name="Lapidus A."/>
            <person name="Glavina del Rio T."/>
            <person name="Dalin E."/>
            <person name="Tice H."/>
            <person name="Bruce D."/>
            <person name="Goodwin L."/>
            <person name="Pitluck S."/>
            <person name="Lcollab F.I."/>
            <person name="Brettin T."/>
            <person name="Detter J.C."/>
            <person name="Han C."/>
            <person name="Tapia R."/>
            <person name="Kuske C.R."/>
            <person name="Schmutz J."/>
            <person name="Larimer F."/>
            <person name="Land M."/>
            <person name="Hauser L."/>
            <person name="Kyrpides N."/>
            <person name="Ovchinikova G."/>
            <person name="Sieprawska-Lupa M."/>
            <person name="Whitman W.B."/>
            <person name="Woyke T."/>
        </authorList>
    </citation>
    <scope>NUCLEOTIDE SEQUENCE [LARGE SCALE GENOMIC DNA]</scope>
    <source>
        <strain evidence="1">M7</strain>
    </source>
</reference>
<organism evidence="1 2">
    <name type="scientific">Methanocaldococcus vulcanius (strain ATCC 700851 / DSM 12094 / M7)</name>
    <name type="common">Methanococcus vulcanius</name>
    <dbReference type="NCBI Taxonomy" id="579137"/>
    <lineage>
        <taxon>Archaea</taxon>
        <taxon>Methanobacteriati</taxon>
        <taxon>Methanobacteriota</taxon>
        <taxon>Methanomada group</taxon>
        <taxon>Methanococci</taxon>
        <taxon>Methanococcales</taxon>
        <taxon>Methanocaldococcaceae</taxon>
        <taxon>Methanocaldococcus</taxon>
    </lineage>
</organism>
<name>C9RH30_METVM</name>
<dbReference type="GeneID" id="42317346"/>
<dbReference type="RefSeq" id="WP_015733102.1">
    <property type="nucleotide sequence ID" value="NC_013407.1"/>
</dbReference>
<evidence type="ECO:0000313" key="1">
    <source>
        <dbReference type="EMBL" id="ACX72882.1"/>
    </source>
</evidence>
<gene>
    <name evidence="1" type="ordered locus">Metvu_1024</name>
</gene>
<dbReference type="EMBL" id="CP001787">
    <property type="protein sequence ID" value="ACX72882.1"/>
    <property type="molecule type" value="Genomic_DNA"/>
</dbReference>
<dbReference type="Proteomes" id="UP000002063">
    <property type="component" value="Chromosome"/>
</dbReference>
<dbReference type="AlphaFoldDB" id="C9RH30"/>
<dbReference type="KEGG" id="mvu:Metvu_1024"/>